<dbReference type="InterPro" id="IPR004839">
    <property type="entry name" value="Aminotransferase_I/II_large"/>
</dbReference>
<dbReference type="InterPro" id="IPR015424">
    <property type="entry name" value="PyrdxlP-dep_Trfase"/>
</dbReference>
<dbReference type="STRING" id="1392247.A0A3N4KLK3"/>
<dbReference type="Gene3D" id="3.90.1150.10">
    <property type="entry name" value="Aspartate Aminotransferase, domain 1"/>
    <property type="match status" value="1"/>
</dbReference>
<evidence type="ECO:0000256" key="2">
    <source>
        <dbReference type="ARBA" id="ARBA00022898"/>
    </source>
</evidence>
<protein>
    <submittedName>
        <fullName evidence="4">Aspartate aminotransferase</fullName>
    </submittedName>
</protein>
<dbReference type="Gene3D" id="3.40.640.10">
    <property type="entry name" value="Type I PLP-dependent aspartate aminotransferase-like (Major domain)"/>
    <property type="match status" value="1"/>
</dbReference>
<dbReference type="EMBL" id="ML119136">
    <property type="protein sequence ID" value="RPB11400.1"/>
    <property type="molecule type" value="Genomic_DNA"/>
</dbReference>
<dbReference type="GO" id="GO:0008483">
    <property type="term" value="F:transaminase activity"/>
    <property type="evidence" value="ECO:0007669"/>
    <property type="project" value="UniProtKB-KW"/>
</dbReference>
<organism evidence="4 5">
    <name type="scientific">Morchella conica CCBAS932</name>
    <dbReference type="NCBI Taxonomy" id="1392247"/>
    <lineage>
        <taxon>Eukaryota</taxon>
        <taxon>Fungi</taxon>
        <taxon>Dikarya</taxon>
        <taxon>Ascomycota</taxon>
        <taxon>Pezizomycotina</taxon>
        <taxon>Pezizomycetes</taxon>
        <taxon>Pezizales</taxon>
        <taxon>Morchellaceae</taxon>
        <taxon>Morchella</taxon>
    </lineage>
</organism>
<dbReference type="AlphaFoldDB" id="A0A3N4KLK3"/>
<dbReference type="InterPro" id="IPR004838">
    <property type="entry name" value="NHTrfase_class1_PyrdxlP-BS"/>
</dbReference>
<comment type="similarity">
    <text evidence="1">Belongs to the class-I pyridoxal-phosphate-dependent aminotransferase family.</text>
</comment>
<dbReference type="InParanoid" id="A0A3N4KLK3"/>
<proteinExistence type="inferred from homology"/>
<evidence type="ECO:0000313" key="5">
    <source>
        <dbReference type="Proteomes" id="UP000277580"/>
    </source>
</evidence>
<keyword evidence="4" id="KW-0032">Aminotransferase</keyword>
<keyword evidence="5" id="KW-1185">Reference proteome</keyword>
<dbReference type="OrthoDB" id="7042322at2759"/>
<keyword evidence="4" id="KW-0808">Transferase</keyword>
<evidence type="ECO:0000259" key="3">
    <source>
        <dbReference type="Pfam" id="PF00155"/>
    </source>
</evidence>
<dbReference type="PANTHER" id="PTHR43510:SF1">
    <property type="entry name" value="AMINOTRANSFERASE FUNCTION, HYPOTHETICAL (EUROFUNG)"/>
    <property type="match status" value="1"/>
</dbReference>
<feature type="domain" description="Aminotransferase class I/classII large" evidence="3">
    <location>
        <begin position="60"/>
        <end position="397"/>
    </location>
</feature>
<dbReference type="GO" id="GO:0030170">
    <property type="term" value="F:pyridoxal phosphate binding"/>
    <property type="evidence" value="ECO:0007669"/>
    <property type="project" value="InterPro"/>
</dbReference>
<dbReference type="InterPro" id="IPR015422">
    <property type="entry name" value="PyrdxlP-dep_Trfase_small"/>
</dbReference>
<keyword evidence="2" id="KW-0663">Pyridoxal phosphate</keyword>
<dbReference type="Pfam" id="PF00155">
    <property type="entry name" value="Aminotran_1_2"/>
    <property type="match status" value="1"/>
</dbReference>
<reference evidence="4 5" key="1">
    <citation type="journal article" date="2018" name="Nat. Ecol. Evol.">
        <title>Pezizomycetes genomes reveal the molecular basis of ectomycorrhizal truffle lifestyle.</title>
        <authorList>
            <person name="Murat C."/>
            <person name="Payen T."/>
            <person name="Noel B."/>
            <person name="Kuo A."/>
            <person name="Morin E."/>
            <person name="Chen J."/>
            <person name="Kohler A."/>
            <person name="Krizsan K."/>
            <person name="Balestrini R."/>
            <person name="Da Silva C."/>
            <person name="Montanini B."/>
            <person name="Hainaut M."/>
            <person name="Levati E."/>
            <person name="Barry K.W."/>
            <person name="Belfiori B."/>
            <person name="Cichocki N."/>
            <person name="Clum A."/>
            <person name="Dockter R.B."/>
            <person name="Fauchery L."/>
            <person name="Guy J."/>
            <person name="Iotti M."/>
            <person name="Le Tacon F."/>
            <person name="Lindquist E.A."/>
            <person name="Lipzen A."/>
            <person name="Malagnac F."/>
            <person name="Mello A."/>
            <person name="Molinier V."/>
            <person name="Miyauchi S."/>
            <person name="Poulain J."/>
            <person name="Riccioni C."/>
            <person name="Rubini A."/>
            <person name="Sitrit Y."/>
            <person name="Splivallo R."/>
            <person name="Traeger S."/>
            <person name="Wang M."/>
            <person name="Zifcakova L."/>
            <person name="Wipf D."/>
            <person name="Zambonelli A."/>
            <person name="Paolocci F."/>
            <person name="Nowrousian M."/>
            <person name="Ottonello S."/>
            <person name="Baldrian P."/>
            <person name="Spatafora J.W."/>
            <person name="Henrissat B."/>
            <person name="Nagy L.G."/>
            <person name="Aury J.M."/>
            <person name="Wincker P."/>
            <person name="Grigoriev I.V."/>
            <person name="Bonfante P."/>
            <person name="Martin F.M."/>
        </authorList>
    </citation>
    <scope>NUCLEOTIDE SEQUENCE [LARGE SCALE GENOMIC DNA]</scope>
    <source>
        <strain evidence="4 5">CCBAS932</strain>
    </source>
</reference>
<accession>A0A3N4KLK3</accession>
<gene>
    <name evidence="4" type="ORF">P167DRAFT_489513</name>
</gene>
<dbReference type="CDD" id="cd00609">
    <property type="entry name" value="AAT_like"/>
    <property type="match status" value="1"/>
</dbReference>
<dbReference type="InterPro" id="IPR015421">
    <property type="entry name" value="PyrdxlP-dep_Trfase_major"/>
</dbReference>
<dbReference type="PROSITE" id="PS00105">
    <property type="entry name" value="AA_TRANSFER_CLASS_1"/>
    <property type="match status" value="1"/>
</dbReference>
<evidence type="ECO:0000313" key="4">
    <source>
        <dbReference type="EMBL" id="RPB11400.1"/>
    </source>
</evidence>
<dbReference type="SUPFAM" id="SSF53383">
    <property type="entry name" value="PLP-dependent transferases"/>
    <property type="match status" value="1"/>
</dbReference>
<dbReference type="Proteomes" id="UP000277580">
    <property type="component" value="Unassembled WGS sequence"/>
</dbReference>
<sequence length="415" mass="45664">MVKIEPFAVEQWMDRYETVATYNIAETCCDSISLTDLSLLSSSDSGEDKFQESLNKLLKRTLGYGHIRGSPEFRENVTKLYSSSSLMGKLPVDNVLITPGAIAANFLLLYTLVGPGDHVICMYPTYQQLYAVPESLGAEVELWKLKEENGFTADLDELEKLIRPANEDGTGGTKLIIINNPNNPIGNFLPSEALHKIVNLAKISGNIPILSDEVYRPLFHSLDTSTHPPSIIDIYDHGIATGSMSKAFSLAGLRVGWVAARQHGVIDACASARDYNTISVSQLDDTMATYALSPNIVSKILERNVALCNTNLKILDDFITRVPEISDGKFNASYIKPTAGTTAFVKFESKDGEIVDDKRFCEELLERKGIMFLPGGVCFGHGEEFVGYFRIGYCCGTQVLKAGLKGVREFLKGEF</sequence>
<dbReference type="PANTHER" id="PTHR43510">
    <property type="entry name" value="AMINOTRANSFERASE FUNCTION, HYPOTHETICAL (EUROFUNG)"/>
    <property type="match status" value="1"/>
</dbReference>
<name>A0A3N4KLK3_9PEZI</name>
<evidence type="ECO:0000256" key="1">
    <source>
        <dbReference type="ARBA" id="ARBA00007441"/>
    </source>
</evidence>